<evidence type="ECO:0000256" key="2">
    <source>
        <dbReference type="SAM" id="Phobius"/>
    </source>
</evidence>
<feature type="compositionally biased region" description="Pro residues" evidence="1">
    <location>
        <begin position="14"/>
        <end position="23"/>
    </location>
</feature>
<dbReference type="RefSeq" id="WP_068628555.1">
    <property type="nucleotide sequence ID" value="NZ_LSZQ01000012.1"/>
</dbReference>
<comment type="caution">
    <text evidence="3">The sequence shown here is derived from an EMBL/GenBank/DDBJ whole genome shotgun (WGS) entry which is preliminary data.</text>
</comment>
<dbReference type="EMBL" id="LSZQ01000012">
    <property type="protein sequence ID" value="KXU37693.1"/>
    <property type="molecule type" value="Genomic_DNA"/>
</dbReference>
<name>A0A139SSZ8_9BACT</name>
<sequence length="73" mass="7625">MNAHEKPETQAATQPPPAPPAPPAHDEPPGGRGGRASGPQGKPAARARRAILLLYGLMALFIAVPVVIFLARR</sequence>
<feature type="transmembrane region" description="Helical" evidence="2">
    <location>
        <begin position="50"/>
        <end position="71"/>
    </location>
</feature>
<evidence type="ECO:0000256" key="1">
    <source>
        <dbReference type="SAM" id="MobiDB-lite"/>
    </source>
</evidence>
<organism evidence="3 4">
    <name type="scientific">Cephaloticoccus primus</name>
    <dbReference type="NCBI Taxonomy" id="1548207"/>
    <lineage>
        <taxon>Bacteria</taxon>
        <taxon>Pseudomonadati</taxon>
        <taxon>Verrucomicrobiota</taxon>
        <taxon>Opitutia</taxon>
        <taxon>Opitutales</taxon>
        <taxon>Opitutaceae</taxon>
        <taxon>Cephaloticoccus</taxon>
    </lineage>
</organism>
<keyword evidence="2" id="KW-0472">Membrane</keyword>
<dbReference type="Proteomes" id="UP000070058">
    <property type="component" value="Unassembled WGS sequence"/>
</dbReference>
<keyword evidence="4" id="KW-1185">Reference proteome</keyword>
<reference evidence="4" key="1">
    <citation type="submission" date="2016-02" db="EMBL/GenBank/DDBJ databases">
        <authorList>
            <person name="Sanders J.G."/>
            <person name="Lin J.Y."/>
            <person name="Wertz J.T."/>
            <person name="Russell J.A."/>
            <person name="Moreau C.S."/>
            <person name="Powell S."/>
        </authorList>
    </citation>
    <scope>NUCLEOTIDE SEQUENCE [LARGE SCALE GENOMIC DNA]</scope>
    <source>
        <strain evidence="4">CAG34</strain>
    </source>
</reference>
<protein>
    <submittedName>
        <fullName evidence="3">Uncharacterized protein</fullName>
    </submittedName>
</protein>
<evidence type="ECO:0000313" key="4">
    <source>
        <dbReference type="Proteomes" id="UP000070058"/>
    </source>
</evidence>
<accession>A0A139SSZ8</accession>
<keyword evidence="2" id="KW-1133">Transmembrane helix</keyword>
<proteinExistence type="predicted"/>
<keyword evidence="2" id="KW-0812">Transmembrane</keyword>
<feature type="region of interest" description="Disordered" evidence="1">
    <location>
        <begin position="1"/>
        <end position="43"/>
    </location>
</feature>
<gene>
    <name evidence="3" type="ORF">AXK11_00195</name>
</gene>
<dbReference type="AlphaFoldDB" id="A0A139SSZ8"/>
<dbReference type="STRING" id="1548207.AXK11_00195"/>
<evidence type="ECO:0000313" key="3">
    <source>
        <dbReference type="EMBL" id="KXU37693.1"/>
    </source>
</evidence>